<proteinExistence type="predicted"/>
<dbReference type="AlphaFoldDB" id="A0A5D8ZWW9"/>
<dbReference type="PANTHER" id="PTHR42957:SF1">
    <property type="entry name" value="HELICASE MJ1565-RELATED"/>
    <property type="match status" value="1"/>
</dbReference>
<dbReference type="SUPFAM" id="SSF52540">
    <property type="entry name" value="P-loop containing nucleoside triphosphate hydrolases"/>
    <property type="match status" value="1"/>
</dbReference>
<evidence type="ECO:0000313" key="2">
    <source>
        <dbReference type="Proteomes" id="UP000323884"/>
    </source>
</evidence>
<dbReference type="InterPro" id="IPR027417">
    <property type="entry name" value="P-loop_NTPase"/>
</dbReference>
<geneLocation type="plasmid" evidence="1">
    <name>unnamed1</name>
</geneLocation>
<sequence length="673" mass="76792">MKTTDRIKQLASVDTLKQGKQPELFVGHPFSLDYNKANILVCDDDKERVKGIAQGTFLLAFYDNEETVEEAILLRALAPARLPTDSAMISSMIEYYKDNLPTSGKSSKLDDFTRYEFSFSGLECRVLGTFYRNGKNVEFGADLENFYSAHHYSVYKVNKDVLGYIVNQRDSPDIIPGNDNEFSIGHVRYSSSLRFQSKNEEDKAEVYIHPTDLLGKRTALFGMTRTGKSNTVKKVIEATTEISSKATFTLLSKSTDTIEENLKSFDNNGAPKHPVGQLIFDVNGEYANANMQDEGTAIFEMYKDKVTRYSVLEKEGFEVMKVNFYKQVIAGFELIKSYLSDDSTDFVKSFLAISLEKPQDISDKSAMTRWERKIAGYLCCLKAANFTLPTDMKTIKFSGNAELNKIVKEDGSLDPSKGISFDQATNWFLKIWEEYSTNPFFDNYRSKNDKEWADEDLKAILVFLSRKRKSGGSIDCNGYLRLRGIVDQHTPTGNEAFTTDIIKLLRKGEIIIVDISQGNPHIQGMYSEMLCRSIFNDSMNRFIKNETNNFIQFYFEEAHNLFPKKDDKDLSQVYNRIAKEGAKLNLGMIYATQEVSSISSNILKNTQNWFIAHLNNEDEIKELRKYYDFDDFADALIRFSAKNDKGFVRMKTYSNPFIVPVQIDKFSVQTSSK</sequence>
<keyword evidence="1" id="KW-0614">Plasmid</keyword>
<dbReference type="Gene3D" id="3.40.50.300">
    <property type="entry name" value="P-loop containing nucleotide triphosphate hydrolases"/>
    <property type="match status" value="2"/>
</dbReference>
<comment type="caution">
    <text evidence="1">The sequence shown here is derived from an EMBL/GenBank/DDBJ whole genome shotgun (WGS) entry which is preliminary data.</text>
</comment>
<dbReference type="PANTHER" id="PTHR42957">
    <property type="entry name" value="HELICASE MJ1565-RELATED"/>
    <property type="match status" value="1"/>
</dbReference>
<protein>
    <submittedName>
        <fullName evidence="1">DUF87 domain-containing protein</fullName>
    </submittedName>
</protein>
<accession>A0A5D8ZWW9</accession>
<keyword evidence="2" id="KW-1185">Reference proteome</keyword>
<dbReference type="RefSeq" id="WP_149386380.1">
    <property type="nucleotide sequence ID" value="NZ_VTRU01000001.1"/>
</dbReference>
<dbReference type="OrthoDB" id="9806951at2"/>
<dbReference type="EMBL" id="VTRU01000001">
    <property type="protein sequence ID" value="TZF99259.1"/>
    <property type="molecule type" value="Genomic_DNA"/>
</dbReference>
<dbReference type="Proteomes" id="UP000323884">
    <property type="component" value="Unassembled WGS sequence"/>
</dbReference>
<dbReference type="InterPro" id="IPR008571">
    <property type="entry name" value="HerA-like"/>
</dbReference>
<evidence type="ECO:0000313" key="1">
    <source>
        <dbReference type="EMBL" id="TZF99259.1"/>
    </source>
</evidence>
<reference evidence="1 2" key="1">
    <citation type="submission" date="2019-08" db="EMBL/GenBank/DDBJ databases">
        <title>Draft genome sequence of Chryseobacterium sp. Gsoil 183.</title>
        <authorList>
            <person name="Im W.-T."/>
        </authorList>
    </citation>
    <scope>NUCLEOTIDE SEQUENCE [LARGE SCALE GENOMIC DNA]</scope>
    <source>
        <strain evidence="1 2">Gsoil 183</strain>
        <plasmid evidence="1">unnamed1</plasmid>
    </source>
</reference>
<name>A0A5D8ZWW9_9FLAO</name>
<organism evidence="1 2">
    <name type="scientific">Chryseobacterium panacisoli</name>
    <dbReference type="NCBI Taxonomy" id="1807141"/>
    <lineage>
        <taxon>Bacteria</taxon>
        <taxon>Pseudomonadati</taxon>
        <taxon>Bacteroidota</taxon>
        <taxon>Flavobacteriia</taxon>
        <taxon>Flavobacteriales</taxon>
        <taxon>Weeksellaceae</taxon>
        <taxon>Chryseobacterium group</taxon>
        <taxon>Chryseobacterium</taxon>
    </lineage>
</organism>
<gene>
    <name evidence="1" type="ORF">FW781_04855</name>
</gene>